<sequence length="168" mass="18026">MNQITAASDINKEIQHGLNIGASMNWMTTASDINEEIYSAQTTTVDGMQYTGHHENAILDADQACHLGPNVGDYMDHMSAIASNPHEGIINGTMVPDLTSNFLEDVSIISANKDLYKMIDFIDDNSSAALANHVKHAALILKDWGAYFGAAAVNPSQGPTGDLTTCRS</sequence>
<evidence type="ECO:0000313" key="1">
    <source>
        <dbReference type="EMBL" id="RLN29188.1"/>
    </source>
</evidence>
<gene>
    <name evidence="1" type="ORF">C2845_PM05G03400</name>
</gene>
<evidence type="ECO:0000313" key="2">
    <source>
        <dbReference type="Proteomes" id="UP000275267"/>
    </source>
</evidence>
<proteinExistence type="predicted"/>
<protein>
    <submittedName>
        <fullName evidence="1">Uncharacterized protein</fullName>
    </submittedName>
</protein>
<dbReference type="AlphaFoldDB" id="A0A3L6T0Q4"/>
<organism evidence="1 2">
    <name type="scientific">Panicum miliaceum</name>
    <name type="common">Proso millet</name>
    <name type="synonym">Broomcorn millet</name>
    <dbReference type="NCBI Taxonomy" id="4540"/>
    <lineage>
        <taxon>Eukaryota</taxon>
        <taxon>Viridiplantae</taxon>
        <taxon>Streptophyta</taxon>
        <taxon>Embryophyta</taxon>
        <taxon>Tracheophyta</taxon>
        <taxon>Spermatophyta</taxon>
        <taxon>Magnoliopsida</taxon>
        <taxon>Liliopsida</taxon>
        <taxon>Poales</taxon>
        <taxon>Poaceae</taxon>
        <taxon>PACMAD clade</taxon>
        <taxon>Panicoideae</taxon>
        <taxon>Panicodae</taxon>
        <taxon>Paniceae</taxon>
        <taxon>Panicinae</taxon>
        <taxon>Panicum</taxon>
        <taxon>Panicum sect. Panicum</taxon>
    </lineage>
</organism>
<keyword evidence="2" id="KW-1185">Reference proteome</keyword>
<reference evidence="2" key="1">
    <citation type="journal article" date="2019" name="Nat. Commun.">
        <title>The genome of broomcorn millet.</title>
        <authorList>
            <person name="Zou C."/>
            <person name="Miki D."/>
            <person name="Li D."/>
            <person name="Tang Q."/>
            <person name="Xiao L."/>
            <person name="Rajput S."/>
            <person name="Deng P."/>
            <person name="Jia W."/>
            <person name="Huang R."/>
            <person name="Zhang M."/>
            <person name="Sun Y."/>
            <person name="Hu J."/>
            <person name="Fu X."/>
            <person name="Schnable P.S."/>
            <person name="Li F."/>
            <person name="Zhang H."/>
            <person name="Feng B."/>
            <person name="Zhu X."/>
            <person name="Liu R."/>
            <person name="Schnable J.C."/>
            <person name="Zhu J.-K."/>
            <person name="Zhang H."/>
        </authorList>
    </citation>
    <scope>NUCLEOTIDE SEQUENCE [LARGE SCALE GENOMIC DNA]</scope>
</reference>
<accession>A0A3L6T0Q4</accession>
<name>A0A3L6T0Q4_PANMI</name>
<dbReference type="Proteomes" id="UP000275267">
    <property type="component" value="Unassembled WGS sequence"/>
</dbReference>
<comment type="caution">
    <text evidence="1">The sequence shown here is derived from an EMBL/GenBank/DDBJ whole genome shotgun (WGS) entry which is preliminary data.</text>
</comment>
<dbReference type="EMBL" id="PQIB02000003">
    <property type="protein sequence ID" value="RLN29188.1"/>
    <property type="molecule type" value="Genomic_DNA"/>
</dbReference>